<comment type="caution">
    <text evidence="1">The sequence shown here is derived from an EMBL/GenBank/DDBJ whole genome shotgun (WGS) entry which is preliminary data.</text>
</comment>
<name>A0A0F9CK98_9ZZZZ</name>
<dbReference type="EMBL" id="LAZR01032916">
    <property type="protein sequence ID" value="KKL49559.1"/>
    <property type="molecule type" value="Genomic_DNA"/>
</dbReference>
<proteinExistence type="predicted"/>
<protein>
    <submittedName>
        <fullName evidence="1">Uncharacterized protein</fullName>
    </submittedName>
</protein>
<accession>A0A0F9CK98</accession>
<reference evidence="1" key="1">
    <citation type="journal article" date="2015" name="Nature">
        <title>Complex archaea that bridge the gap between prokaryotes and eukaryotes.</title>
        <authorList>
            <person name="Spang A."/>
            <person name="Saw J.H."/>
            <person name="Jorgensen S.L."/>
            <person name="Zaremba-Niedzwiedzka K."/>
            <person name="Martijn J."/>
            <person name="Lind A.E."/>
            <person name="van Eijk R."/>
            <person name="Schleper C."/>
            <person name="Guy L."/>
            <person name="Ettema T.J."/>
        </authorList>
    </citation>
    <scope>NUCLEOTIDE SEQUENCE</scope>
</reference>
<organism evidence="1">
    <name type="scientific">marine sediment metagenome</name>
    <dbReference type="NCBI Taxonomy" id="412755"/>
    <lineage>
        <taxon>unclassified sequences</taxon>
        <taxon>metagenomes</taxon>
        <taxon>ecological metagenomes</taxon>
    </lineage>
</organism>
<sequence length="69" mass="8001">MGKTTTQVWIERHGTERPKVDSCRQFDHFAVLTFRVGDNTIQVFGDLTDHKILGEGILRAVKKVEECRW</sequence>
<gene>
    <name evidence="1" type="ORF">LCGC14_2314310</name>
</gene>
<evidence type="ECO:0000313" key="1">
    <source>
        <dbReference type="EMBL" id="KKL49559.1"/>
    </source>
</evidence>
<dbReference type="AlphaFoldDB" id="A0A0F9CK98"/>